<reference evidence="1" key="1">
    <citation type="journal article" date="2020" name="Stud. Mycol.">
        <title>101 Dothideomycetes genomes: a test case for predicting lifestyles and emergence of pathogens.</title>
        <authorList>
            <person name="Haridas S."/>
            <person name="Albert R."/>
            <person name="Binder M."/>
            <person name="Bloem J."/>
            <person name="Labutti K."/>
            <person name="Salamov A."/>
            <person name="Andreopoulos B."/>
            <person name="Baker S."/>
            <person name="Barry K."/>
            <person name="Bills G."/>
            <person name="Bluhm B."/>
            <person name="Cannon C."/>
            <person name="Castanera R."/>
            <person name="Culley D."/>
            <person name="Daum C."/>
            <person name="Ezra D."/>
            <person name="Gonzalez J."/>
            <person name="Henrissat B."/>
            <person name="Kuo A."/>
            <person name="Liang C."/>
            <person name="Lipzen A."/>
            <person name="Lutzoni F."/>
            <person name="Magnuson J."/>
            <person name="Mondo S."/>
            <person name="Nolan M."/>
            <person name="Ohm R."/>
            <person name="Pangilinan J."/>
            <person name="Park H.-J."/>
            <person name="Ramirez L."/>
            <person name="Alfaro M."/>
            <person name="Sun H."/>
            <person name="Tritt A."/>
            <person name="Yoshinaga Y."/>
            <person name="Zwiers L.-H."/>
            <person name="Turgeon B."/>
            <person name="Goodwin S."/>
            <person name="Spatafora J."/>
            <person name="Crous P."/>
            <person name="Grigoriev I."/>
        </authorList>
    </citation>
    <scope>NUCLEOTIDE SEQUENCE</scope>
    <source>
        <strain evidence="1">CBS 690.94</strain>
    </source>
</reference>
<feature type="non-terminal residue" evidence="1">
    <location>
        <position position="166"/>
    </location>
</feature>
<protein>
    <recommendedName>
        <fullName evidence="3">Fungal N-terminal domain-containing protein</fullName>
    </recommendedName>
</protein>
<keyword evidence="2" id="KW-1185">Reference proteome</keyword>
<dbReference type="AlphaFoldDB" id="A0A9P4UEI5"/>
<proteinExistence type="predicted"/>
<dbReference type="PANTHER" id="PTHR38886:SF1">
    <property type="entry name" value="NACHT-NTPASE AND P-LOOP NTPASES N-TERMINAL DOMAIN-CONTAINING PROTEIN"/>
    <property type="match status" value="1"/>
</dbReference>
<accession>A0A9P4UEI5</accession>
<dbReference type="Proteomes" id="UP000799764">
    <property type="component" value="Unassembled WGS sequence"/>
</dbReference>
<sequence>MPVTFSSVGDIIAVCILVKDCVDALNEPRGSAAEYQAVVRELCILEKALLKVGILSSTHATTPELIRMKNDVSRFRAEVVAYSISIDQLLAAATMLVLDPYSAHTIKAQSEKITNALVKQDKTLRDMQARLSEVDKCVSAGNSLLLKIAKVARTDWLMHLGQELKA</sequence>
<evidence type="ECO:0008006" key="3">
    <source>
        <dbReference type="Google" id="ProtNLM"/>
    </source>
</evidence>
<dbReference type="OrthoDB" id="3045089at2759"/>
<name>A0A9P4UEI5_9PLEO</name>
<dbReference type="PANTHER" id="PTHR38886">
    <property type="entry name" value="SESA DOMAIN-CONTAINING PROTEIN"/>
    <property type="match status" value="1"/>
</dbReference>
<comment type="caution">
    <text evidence="1">The sequence shown here is derived from an EMBL/GenBank/DDBJ whole genome shotgun (WGS) entry which is preliminary data.</text>
</comment>
<gene>
    <name evidence="1" type="ORF">P171DRAFT_341977</name>
</gene>
<organism evidence="1 2">
    <name type="scientific">Karstenula rhodostoma CBS 690.94</name>
    <dbReference type="NCBI Taxonomy" id="1392251"/>
    <lineage>
        <taxon>Eukaryota</taxon>
        <taxon>Fungi</taxon>
        <taxon>Dikarya</taxon>
        <taxon>Ascomycota</taxon>
        <taxon>Pezizomycotina</taxon>
        <taxon>Dothideomycetes</taxon>
        <taxon>Pleosporomycetidae</taxon>
        <taxon>Pleosporales</taxon>
        <taxon>Massarineae</taxon>
        <taxon>Didymosphaeriaceae</taxon>
        <taxon>Karstenula</taxon>
    </lineage>
</organism>
<dbReference type="EMBL" id="MU001495">
    <property type="protein sequence ID" value="KAF2448954.1"/>
    <property type="molecule type" value="Genomic_DNA"/>
</dbReference>
<evidence type="ECO:0000313" key="1">
    <source>
        <dbReference type="EMBL" id="KAF2448954.1"/>
    </source>
</evidence>
<evidence type="ECO:0000313" key="2">
    <source>
        <dbReference type="Proteomes" id="UP000799764"/>
    </source>
</evidence>